<keyword evidence="4 11" id="KW-0808">Transferase</keyword>
<evidence type="ECO:0000259" key="10">
    <source>
        <dbReference type="Pfam" id="PF06722"/>
    </source>
</evidence>
<dbReference type="FunFam" id="3.40.50.2000:FF:000009">
    <property type="entry name" value="Sterol 3-beta-glucosyltransferase UGT80A2"/>
    <property type="match status" value="1"/>
</dbReference>
<dbReference type="GO" id="GO:0016906">
    <property type="term" value="F:sterol 3-beta-glucosyltransferase activity"/>
    <property type="evidence" value="ECO:0007669"/>
    <property type="project" value="UniProtKB-EC"/>
</dbReference>
<dbReference type="Gene3D" id="3.40.50.2000">
    <property type="entry name" value="Glycogen Phosphorylase B"/>
    <property type="match status" value="2"/>
</dbReference>
<dbReference type="EC" id="2.4.1.173" evidence="2"/>
<dbReference type="GO" id="GO:0016125">
    <property type="term" value="P:sterol metabolic process"/>
    <property type="evidence" value="ECO:0007669"/>
    <property type="project" value="TreeGrafter"/>
</dbReference>
<sequence length="1334" mass="146702">MPCCTVAQPASRPPPSVFENTWPSNMGLHNLLTQHFSPTPASRLPVSCPSVHDDGLSPRSASISLLRSSFRRINGAFPADSVAKPARRSRPLSWSAGTPLRPPPHARSLSTATCAAWPPPNPDTCHLERSETGARHAPTRPLDEDEAMAWSLQQSAMDSLDEASADHRSIMDTSGDSDSQEAEGSAAREAVQEDMEGKLAAFQAEFGPSGLDGRGEEKLIAIVPAVLTRRVLIKGSLCLSNHRLAFVAWLPSPGADGHPSAAGAAPIKRGPATFHRHGLHRKKRVWLELRPDAITGFRSSTALYKPLGSMRLGDIDELLPHDWAKGTHVDVRSKGRLCTFEFETEEASLTWHREIEAAIWAFQKTADKIKICIPLPRILTLTHSAYLHFATTIWLSVLDEGGEPRASQQGSSAPTIELAFGVTSRHLGFLESLEPHIAQGKKWREEKGLEHTLKTVPRPLLDIEGPRSKEQELNHAAAESDGGGLASKFVQSFSLSCSANELRLVKADIVRTVPWPGTLAISPSELIFWRRRLGNIADIRVKIPLADIVNAEEGHSFFWRSHGLRLEVRGHPDLHFDIGSAESRDAAKEAIMSAVKEHAAKADAQPKKPSTETPPLKRYLEEATRDMKLEFTTEQLSLLPKVIGGDASDEKQRKLGRMRIALMTIGSRGDVQPQLALALRLKADGHDVYLCSHPEYKDWVAEYGLELRPIGGDPGALMKLSVENKLFSPAFFRDQVPKFRLWLDELLREIFEAAHDADLIIEAPQTMGGIHVAEATGAYYMRAFTMPWTKCTAYPQAFSVPPFDMGPQYNAMSYALFDRVFWQASSGQINRWRKHMLKLGPTTLDLLDQQSVPFLYNFSPSVVPPPLDWGDRIQITGYWTIESDSSKAYEPPEELTKFLKQARQEEKKLVYIGFGSIPLSHPRDTMEVIYESVKKADVRAIVAKGWSGRMEDGSSAPAAELEVPEQVYLVDSIPHDWLFPQIDIAFHHGGAGTVGASLGAGLVTLVHPFFGDQFFWARRVARLNAGLTVSDLTSQQAVTEALVTARDDRIMVEKAAAVGESIRKEKGTEEAVKFIYANLSISKRTRVPLQKRSKTLPRISALPLIGDVGKSSSDDGSKSSPVSPQVEEPGARSPDPEAAPPSPDSASKRRSFASRGLDSLRRVASPLGVSSPSGRSTPQAPEDGASHAEPRSSTDGHAAKKSDEHDSKQHAAPKRSSTLGLHLPSLPILHKRAATVSDTSDLGMGPLDTTRSLDDALAPKRSNTTEQRRTHKTAKLEDQRRRALLEEKLRGRCKPESDDDDEHGRDGTGWGHEHRVRHRKVREEECAEHAAAAH</sequence>
<dbReference type="STRING" id="58919.A0A316Z3T2"/>
<feature type="region of interest" description="Disordered" evidence="8">
    <location>
        <begin position="156"/>
        <end position="193"/>
    </location>
</feature>
<proteinExistence type="inferred from homology"/>
<dbReference type="GO" id="GO:0005975">
    <property type="term" value="P:carbohydrate metabolic process"/>
    <property type="evidence" value="ECO:0007669"/>
    <property type="project" value="InterPro"/>
</dbReference>
<dbReference type="Pfam" id="PF03033">
    <property type="entry name" value="Glyco_transf_28"/>
    <property type="match status" value="1"/>
</dbReference>
<evidence type="ECO:0000256" key="3">
    <source>
        <dbReference type="ARBA" id="ARBA00022676"/>
    </source>
</evidence>
<evidence type="ECO:0000313" key="12">
    <source>
        <dbReference type="Proteomes" id="UP000245946"/>
    </source>
</evidence>
<comment type="similarity">
    <text evidence="1">Belongs to the glycosyltransferase 28 family.</text>
</comment>
<feature type="domain" description="Erythromycin biosynthesis protein CIII-like C-terminal" evidence="10">
    <location>
        <begin position="962"/>
        <end position="1063"/>
    </location>
</feature>
<evidence type="ECO:0000256" key="1">
    <source>
        <dbReference type="ARBA" id="ARBA00006962"/>
    </source>
</evidence>
<dbReference type="Pfam" id="PF06722">
    <property type="entry name" value="EryCIII-like_C"/>
    <property type="match status" value="1"/>
</dbReference>
<evidence type="ECO:0000256" key="4">
    <source>
        <dbReference type="ARBA" id="ARBA00022679"/>
    </source>
</evidence>
<dbReference type="PANTHER" id="PTHR48050:SF26">
    <property type="entry name" value="STEROL 3-BETA-GLUCOSYLTRANSFERASE"/>
    <property type="match status" value="1"/>
</dbReference>
<evidence type="ECO:0000256" key="2">
    <source>
        <dbReference type="ARBA" id="ARBA00012650"/>
    </source>
</evidence>
<gene>
    <name evidence="11" type="ORF">FA09DRAFT_134406</name>
</gene>
<feature type="region of interest" description="Disordered" evidence="8">
    <location>
        <begin position="1105"/>
        <end position="1334"/>
    </location>
</feature>
<feature type="compositionally biased region" description="Basic and acidic residues" evidence="8">
    <location>
        <begin position="1274"/>
        <end position="1306"/>
    </location>
</feature>
<comment type="catalytic activity">
    <reaction evidence="6">
        <text>ergosterol + UDP-alpha-D-glucose = ergosteryl 3-beta-D-glucoside + UDP + H(+)</text>
        <dbReference type="Rhea" id="RHEA:61836"/>
        <dbReference type="ChEBI" id="CHEBI:15378"/>
        <dbReference type="ChEBI" id="CHEBI:16933"/>
        <dbReference type="ChEBI" id="CHEBI:52973"/>
        <dbReference type="ChEBI" id="CHEBI:58223"/>
        <dbReference type="ChEBI" id="CHEBI:58885"/>
    </reaction>
    <physiologicalReaction direction="left-to-right" evidence="6">
        <dbReference type="Rhea" id="RHEA:61837"/>
    </physiologicalReaction>
</comment>
<keyword evidence="3" id="KW-0328">Glycosyltransferase</keyword>
<dbReference type="InterPro" id="IPR050426">
    <property type="entry name" value="Glycosyltransferase_28"/>
</dbReference>
<feature type="compositionally biased region" description="Basic and acidic residues" evidence="8">
    <location>
        <begin position="1184"/>
        <end position="1209"/>
    </location>
</feature>
<dbReference type="EMBL" id="KZ819303">
    <property type="protein sequence ID" value="PWN95608.1"/>
    <property type="molecule type" value="Genomic_DNA"/>
</dbReference>
<dbReference type="FunFam" id="3.40.50.2000:FF:000029">
    <property type="entry name" value="Sterol 3-beta-glucosyltransferase"/>
    <property type="match status" value="1"/>
</dbReference>
<dbReference type="SUPFAM" id="SSF50729">
    <property type="entry name" value="PH domain-like"/>
    <property type="match status" value="1"/>
</dbReference>
<keyword evidence="12" id="KW-1185">Reference proteome</keyword>
<reference evidence="11 12" key="1">
    <citation type="journal article" date="2018" name="Mol. Biol. Evol.">
        <title>Broad Genomic Sampling Reveals a Smut Pathogenic Ancestry of the Fungal Clade Ustilaginomycotina.</title>
        <authorList>
            <person name="Kijpornyongpan T."/>
            <person name="Mondo S.J."/>
            <person name="Barry K."/>
            <person name="Sandor L."/>
            <person name="Lee J."/>
            <person name="Lipzen A."/>
            <person name="Pangilinan J."/>
            <person name="LaButti K."/>
            <person name="Hainaut M."/>
            <person name="Henrissat B."/>
            <person name="Grigoriev I.V."/>
            <person name="Spatafora J.W."/>
            <person name="Aime M.C."/>
        </authorList>
    </citation>
    <scope>NUCLEOTIDE SEQUENCE [LARGE SCALE GENOMIC DNA]</scope>
    <source>
        <strain evidence="11 12">MCA 4186</strain>
    </source>
</reference>
<comment type="catalytic activity">
    <reaction evidence="7">
        <text>a sterol + UDP-alpha-D-glucose = a sterol 3-beta-D-glucoside + UDP + H(+)</text>
        <dbReference type="Rhea" id="RHEA:22724"/>
        <dbReference type="ChEBI" id="CHEBI:15378"/>
        <dbReference type="ChEBI" id="CHEBI:15889"/>
        <dbReference type="ChEBI" id="CHEBI:37424"/>
        <dbReference type="ChEBI" id="CHEBI:58223"/>
        <dbReference type="ChEBI" id="CHEBI:58885"/>
        <dbReference type="EC" id="2.4.1.173"/>
    </reaction>
    <physiologicalReaction direction="left-to-right" evidence="7">
        <dbReference type="Rhea" id="RHEA:22725"/>
    </physiologicalReaction>
</comment>
<name>A0A316Z3T2_9BASI</name>
<dbReference type="Proteomes" id="UP000245946">
    <property type="component" value="Unassembled WGS sequence"/>
</dbReference>
<evidence type="ECO:0000256" key="5">
    <source>
        <dbReference type="ARBA" id="ARBA00029843"/>
    </source>
</evidence>
<protein>
    <recommendedName>
        <fullName evidence="2">sterol 3beta-glucosyltransferase</fullName>
        <ecNumber evidence="2">2.4.1.173</ecNumber>
    </recommendedName>
    <alternativeName>
        <fullName evidence="5">Autophagy-related protein 26</fullName>
    </alternativeName>
</protein>
<evidence type="ECO:0000259" key="9">
    <source>
        <dbReference type="Pfam" id="PF03033"/>
    </source>
</evidence>
<dbReference type="InterPro" id="IPR002213">
    <property type="entry name" value="UDP_glucos_trans"/>
</dbReference>
<feature type="compositionally biased region" description="Basic and acidic residues" evidence="8">
    <location>
        <begin position="125"/>
        <end position="134"/>
    </location>
</feature>
<feature type="domain" description="Glycosyltransferase family 28 N-terminal" evidence="9">
    <location>
        <begin position="660"/>
        <end position="794"/>
    </location>
</feature>
<evidence type="ECO:0000256" key="8">
    <source>
        <dbReference type="SAM" id="MobiDB-lite"/>
    </source>
</evidence>
<dbReference type="InterPro" id="IPR010610">
    <property type="entry name" value="EryCIII-like_C"/>
</dbReference>
<evidence type="ECO:0000256" key="6">
    <source>
        <dbReference type="ARBA" id="ARBA00047886"/>
    </source>
</evidence>
<evidence type="ECO:0000256" key="7">
    <source>
        <dbReference type="ARBA" id="ARBA00049453"/>
    </source>
</evidence>
<dbReference type="OrthoDB" id="10261837at2759"/>
<dbReference type="CDD" id="cd03784">
    <property type="entry name" value="GT1_Gtf-like"/>
    <property type="match status" value="1"/>
</dbReference>
<accession>A0A316Z3T2</accession>
<dbReference type="InterPro" id="IPR004276">
    <property type="entry name" value="GlycoTrans_28_N"/>
</dbReference>
<feature type="region of interest" description="Disordered" evidence="8">
    <location>
        <begin position="81"/>
        <end position="141"/>
    </location>
</feature>
<dbReference type="GeneID" id="37266637"/>
<organism evidence="11 12">
    <name type="scientific">Tilletiopsis washingtonensis</name>
    <dbReference type="NCBI Taxonomy" id="58919"/>
    <lineage>
        <taxon>Eukaryota</taxon>
        <taxon>Fungi</taxon>
        <taxon>Dikarya</taxon>
        <taxon>Basidiomycota</taxon>
        <taxon>Ustilaginomycotina</taxon>
        <taxon>Exobasidiomycetes</taxon>
        <taxon>Entylomatales</taxon>
        <taxon>Entylomatales incertae sedis</taxon>
        <taxon>Tilletiopsis</taxon>
    </lineage>
</organism>
<evidence type="ECO:0000313" key="11">
    <source>
        <dbReference type="EMBL" id="PWN95608.1"/>
    </source>
</evidence>
<feature type="compositionally biased region" description="Polar residues" evidence="8">
    <location>
        <begin position="1168"/>
        <end position="1179"/>
    </location>
</feature>
<dbReference type="PANTHER" id="PTHR48050">
    <property type="entry name" value="STEROL 3-BETA-GLUCOSYLTRANSFERASE"/>
    <property type="match status" value="1"/>
</dbReference>
<dbReference type="RefSeq" id="XP_025595887.1">
    <property type="nucleotide sequence ID" value="XM_025739091.1"/>
</dbReference>
<dbReference type="SUPFAM" id="SSF53756">
    <property type="entry name" value="UDP-Glycosyltransferase/glycogen phosphorylase"/>
    <property type="match status" value="1"/>
</dbReference>